<dbReference type="GO" id="GO:0015891">
    <property type="term" value="P:siderophore transport"/>
    <property type="evidence" value="ECO:0007669"/>
    <property type="project" value="InterPro"/>
</dbReference>
<dbReference type="EMBL" id="FQYI01000017">
    <property type="protein sequence ID" value="SHJ25089.1"/>
    <property type="molecule type" value="Genomic_DNA"/>
</dbReference>
<evidence type="ECO:0000256" key="9">
    <source>
        <dbReference type="ARBA" id="ARBA00023065"/>
    </source>
</evidence>
<sequence length="725" mass="81037">MKKIIIFAGTMSVFSLNAQELDSVNAKNIDEIILNRISKKDTESSNKMPIKFIENSQVYSSVDKSVLEHQNIFTVDEAFRNVTGLQKMWNATNRSGDGGAYINLRGFIASNGMRNGMVSPVSGTIDAINIEKLEVLKGPSGTIFGSNVSSYGGIVNRVTKKPFDLFKGSATVAGGSYDYYRAQVDINTPLNKSKSLLFRINTAYTTEGNFQNKDVHNTYFAFIPSLTWKISDNVDLNVEYEAFENRTQGEQGLSFIFSPSKYGFKDMQDLENAGLNYKESYVGKDLYNTGRNRNLFGQLNYKITDKIKSTTLVSSSYSYSNGFNPYFYLTTASYTPDGTPLGLYRGDQSTRDSKQTYLQIQQNFNFDFNIGTMRNRLLAGADYLKNKSNQLFIYGILDFVPFTGNYDYTGFNGQTVGDYYNSGANGNYPLISESNTYSAYISDVLTITDGLNVMASLRYESNDFQGGKKGANEIKPYRQSAFSPKFGLVYEIVKNKFSAFGNYQNSFKSNGYYISDHSENISLADPETANQFEVGFKTNLLNSRLNATLSYYDIKVKNSLQTIGYTASSLAIQNQAGELQSKGVELEVNAYLVKGFTVIAGLSYNDSKYTETSDASVLNRRPNIASSPWLANFNANYQILDGTLKGLGFGFGGNYASANRIFNTTTDVFELPKYFVLNGNAFYDTPKYRIAVNIDNFTNEHYWIGYRSANPQKLLNAVASFTYKF</sequence>
<keyword evidence="4 14" id="KW-1134">Transmembrane beta strand</keyword>
<dbReference type="InterPro" id="IPR012910">
    <property type="entry name" value="Plug_dom"/>
</dbReference>
<dbReference type="STRING" id="1118202.SAMN05443429_1177"/>
<evidence type="ECO:0000256" key="13">
    <source>
        <dbReference type="ARBA" id="ARBA00023237"/>
    </source>
</evidence>
<evidence type="ECO:0000256" key="10">
    <source>
        <dbReference type="ARBA" id="ARBA00023077"/>
    </source>
</evidence>
<keyword evidence="13 14" id="KW-0998">Cell outer membrane</keyword>
<evidence type="ECO:0000256" key="3">
    <source>
        <dbReference type="ARBA" id="ARBA00022448"/>
    </source>
</evidence>
<dbReference type="PANTHER" id="PTHR32552">
    <property type="entry name" value="FERRICHROME IRON RECEPTOR-RELATED"/>
    <property type="match status" value="1"/>
</dbReference>
<dbReference type="InterPro" id="IPR000531">
    <property type="entry name" value="Beta-barrel_TonB"/>
</dbReference>
<dbReference type="InterPro" id="IPR036942">
    <property type="entry name" value="Beta-barrel_TonB_sf"/>
</dbReference>
<dbReference type="PANTHER" id="PTHR32552:SF68">
    <property type="entry name" value="FERRICHROME OUTER MEMBRANE TRANSPORTER_PHAGE RECEPTOR"/>
    <property type="match status" value="1"/>
</dbReference>
<dbReference type="Proteomes" id="UP000184335">
    <property type="component" value="Unassembled WGS sequence"/>
</dbReference>
<keyword evidence="6 14" id="KW-0812">Transmembrane</keyword>
<dbReference type="Pfam" id="PF00593">
    <property type="entry name" value="TonB_dep_Rec_b-barrel"/>
    <property type="match status" value="1"/>
</dbReference>
<evidence type="ECO:0000256" key="1">
    <source>
        <dbReference type="ARBA" id="ARBA00004571"/>
    </source>
</evidence>
<accession>A0A1M6HSB6</accession>
<dbReference type="CDD" id="cd01347">
    <property type="entry name" value="ligand_gated_channel"/>
    <property type="match status" value="1"/>
</dbReference>
<keyword evidence="11 14" id="KW-0472">Membrane</keyword>
<evidence type="ECO:0000259" key="16">
    <source>
        <dbReference type="Pfam" id="PF00593"/>
    </source>
</evidence>
<evidence type="ECO:0000313" key="19">
    <source>
        <dbReference type="Proteomes" id="UP000184335"/>
    </source>
</evidence>
<keyword evidence="8" id="KW-0408">Iron</keyword>
<evidence type="ECO:0000256" key="11">
    <source>
        <dbReference type="ARBA" id="ARBA00023136"/>
    </source>
</evidence>
<evidence type="ECO:0000256" key="15">
    <source>
        <dbReference type="RuleBase" id="RU003357"/>
    </source>
</evidence>
<keyword evidence="10 15" id="KW-0798">TonB box</keyword>
<dbReference type="OrthoDB" id="9775095at2"/>
<dbReference type="Pfam" id="PF07715">
    <property type="entry name" value="Plug"/>
    <property type="match status" value="1"/>
</dbReference>
<dbReference type="RefSeq" id="WP_073181005.1">
    <property type="nucleotide sequence ID" value="NZ_FQYI01000017.1"/>
</dbReference>
<evidence type="ECO:0000256" key="2">
    <source>
        <dbReference type="ARBA" id="ARBA00009810"/>
    </source>
</evidence>
<keyword evidence="9" id="KW-0406">Ion transport</keyword>
<dbReference type="InterPro" id="IPR010105">
    <property type="entry name" value="TonB_sidphr_rcpt"/>
</dbReference>
<evidence type="ECO:0000259" key="17">
    <source>
        <dbReference type="Pfam" id="PF07715"/>
    </source>
</evidence>
<evidence type="ECO:0000256" key="12">
    <source>
        <dbReference type="ARBA" id="ARBA00023170"/>
    </source>
</evidence>
<evidence type="ECO:0000313" key="18">
    <source>
        <dbReference type="EMBL" id="SHJ25089.1"/>
    </source>
</evidence>
<evidence type="ECO:0000256" key="14">
    <source>
        <dbReference type="PROSITE-ProRule" id="PRU01360"/>
    </source>
</evidence>
<dbReference type="InterPro" id="IPR037066">
    <property type="entry name" value="Plug_dom_sf"/>
</dbReference>
<keyword evidence="12" id="KW-0675">Receptor</keyword>
<evidence type="ECO:0000256" key="8">
    <source>
        <dbReference type="ARBA" id="ARBA00023004"/>
    </source>
</evidence>
<organism evidence="18 19">
    <name type="scientific">Cruoricaptor ignavus</name>
    <dbReference type="NCBI Taxonomy" id="1118202"/>
    <lineage>
        <taxon>Bacteria</taxon>
        <taxon>Pseudomonadati</taxon>
        <taxon>Bacteroidota</taxon>
        <taxon>Flavobacteriia</taxon>
        <taxon>Flavobacteriales</taxon>
        <taxon>Weeksellaceae</taxon>
        <taxon>Cruoricaptor</taxon>
    </lineage>
</organism>
<keyword evidence="3 14" id="KW-0813">Transport</keyword>
<dbReference type="Gene3D" id="2.170.130.10">
    <property type="entry name" value="TonB-dependent receptor, plug domain"/>
    <property type="match status" value="1"/>
</dbReference>
<evidence type="ECO:0000256" key="4">
    <source>
        <dbReference type="ARBA" id="ARBA00022452"/>
    </source>
</evidence>
<keyword evidence="7" id="KW-0732">Signal</keyword>
<name>A0A1M6HSB6_9FLAO</name>
<evidence type="ECO:0000256" key="5">
    <source>
        <dbReference type="ARBA" id="ARBA00022496"/>
    </source>
</evidence>
<evidence type="ECO:0000256" key="6">
    <source>
        <dbReference type="ARBA" id="ARBA00022692"/>
    </source>
</evidence>
<proteinExistence type="inferred from homology"/>
<comment type="similarity">
    <text evidence="2 14 15">Belongs to the TonB-dependent receptor family.</text>
</comment>
<keyword evidence="19" id="KW-1185">Reference proteome</keyword>
<dbReference type="GO" id="GO:0009279">
    <property type="term" value="C:cell outer membrane"/>
    <property type="evidence" value="ECO:0007669"/>
    <property type="project" value="UniProtKB-SubCell"/>
</dbReference>
<comment type="subcellular location">
    <subcellularLocation>
        <location evidence="1 14">Cell outer membrane</location>
        <topology evidence="1 14">Multi-pass membrane protein</topology>
    </subcellularLocation>
</comment>
<dbReference type="Gene3D" id="2.40.170.20">
    <property type="entry name" value="TonB-dependent receptor, beta-barrel domain"/>
    <property type="match status" value="1"/>
</dbReference>
<dbReference type="GO" id="GO:0038023">
    <property type="term" value="F:signaling receptor activity"/>
    <property type="evidence" value="ECO:0007669"/>
    <property type="project" value="InterPro"/>
</dbReference>
<feature type="domain" description="TonB-dependent receptor-like beta-barrel" evidence="16">
    <location>
        <begin position="264"/>
        <end position="696"/>
    </location>
</feature>
<dbReference type="PROSITE" id="PS52016">
    <property type="entry name" value="TONB_DEPENDENT_REC_3"/>
    <property type="match status" value="1"/>
</dbReference>
<dbReference type="GO" id="GO:0015344">
    <property type="term" value="F:siderophore uptake transmembrane transporter activity"/>
    <property type="evidence" value="ECO:0007669"/>
    <property type="project" value="TreeGrafter"/>
</dbReference>
<reference evidence="18 19" key="1">
    <citation type="submission" date="2016-11" db="EMBL/GenBank/DDBJ databases">
        <authorList>
            <person name="Jaros S."/>
            <person name="Januszkiewicz K."/>
            <person name="Wedrychowicz H."/>
        </authorList>
    </citation>
    <scope>NUCLEOTIDE SEQUENCE [LARGE SCALE GENOMIC DNA]</scope>
    <source>
        <strain evidence="18 19">DSM 25479</strain>
    </source>
</reference>
<dbReference type="InterPro" id="IPR039426">
    <property type="entry name" value="TonB-dep_rcpt-like"/>
</dbReference>
<evidence type="ECO:0000256" key="7">
    <source>
        <dbReference type="ARBA" id="ARBA00022729"/>
    </source>
</evidence>
<gene>
    <name evidence="18" type="ORF">SAMN05443429_1177</name>
</gene>
<keyword evidence="5" id="KW-0410">Iron transport</keyword>
<dbReference type="AlphaFoldDB" id="A0A1M6HSB6"/>
<feature type="domain" description="TonB-dependent receptor plug" evidence="17">
    <location>
        <begin position="55"/>
        <end position="147"/>
    </location>
</feature>
<dbReference type="NCBIfam" id="TIGR01783">
    <property type="entry name" value="TonB-siderophor"/>
    <property type="match status" value="1"/>
</dbReference>
<dbReference type="SUPFAM" id="SSF56935">
    <property type="entry name" value="Porins"/>
    <property type="match status" value="1"/>
</dbReference>
<protein>
    <submittedName>
        <fullName evidence="18">Iron complex outermembrane recepter protein</fullName>
    </submittedName>
</protein>